<dbReference type="AlphaFoldDB" id="A0A1D3TV28"/>
<protein>
    <recommendedName>
        <fullName evidence="3">DUF4867 domain-containing protein</fullName>
    </recommendedName>
</protein>
<evidence type="ECO:0000313" key="2">
    <source>
        <dbReference type="Proteomes" id="UP000199315"/>
    </source>
</evidence>
<dbReference type="OrthoDB" id="358393at2"/>
<dbReference type="EMBL" id="FMKA01000015">
    <property type="protein sequence ID" value="SCP97962.1"/>
    <property type="molecule type" value="Genomic_DNA"/>
</dbReference>
<evidence type="ECO:0000313" key="1">
    <source>
        <dbReference type="EMBL" id="SCP97962.1"/>
    </source>
</evidence>
<sequence length="220" mass="24080">MLEDLKARNPHIAIYPVSDARFSKYGKVLDGFDFNQCLDIMQTRPIPEEGNCYVASDAELMGTDVAGELSRRFYAGMPVQIGYCNGNSSKLNALEYHKGSEVDVAVTDLVLLLSDIRNISHNELSSESVEAFFLPANTACELYATTLHFAPCKTSSDGYKSIIVLPAGTNAGLDSIPAPKCEEDYLLWMQNKWLIAHAESIPASKGAFVGITGDNIEINY</sequence>
<reference evidence="1 2" key="1">
    <citation type="submission" date="2016-09" db="EMBL/GenBank/DDBJ databases">
        <authorList>
            <person name="Capua I."/>
            <person name="De Benedictis P."/>
            <person name="Joannis T."/>
            <person name="Lombin L.H."/>
            <person name="Cattoli G."/>
        </authorList>
    </citation>
    <scope>NUCLEOTIDE SEQUENCE [LARGE SCALE GENOMIC DNA]</scope>
    <source>
        <strain evidence="1 2">GluBS11</strain>
    </source>
</reference>
<dbReference type="Proteomes" id="UP000199315">
    <property type="component" value="Unassembled WGS sequence"/>
</dbReference>
<gene>
    <name evidence="1" type="ORF">SAMN05421730_101537</name>
</gene>
<name>A0A1D3TV28_9FIRM</name>
<dbReference type="InterPro" id="IPR032358">
    <property type="entry name" value="DUF4867"/>
</dbReference>
<dbReference type="STRING" id="1619234.SAMN05421730_101537"/>
<organism evidence="1 2">
    <name type="scientific">Anaerobium acetethylicum</name>
    <dbReference type="NCBI Taxonomy" id="1619234"/>
    <lineage>
        <taxon>Bacteria</taxon>
        <taxon>Bacillati</taxon>
        <taxon>Bacillota</taxon>
        <taxon>Clostridia</taxon>
        <taxon>Lachnospirales</taxon>
        <taxon>Lachnospiraceae</taxon>
        <taxon>Anaerobium</taxon>
    </lineage>
</organism>
<dbReference type="Pfam" id="PF16161">
    <property type="entry name" value="DUF4867"/>
    <property type="match status" value="1"/>
</dbReference>
<dbReference type="RefSeq" id="WP_091234632.1">
    <property type="nucleotide sequence ID" value="NZ_FMKA01000015.1"/>
</dbReference>
<proteinExistence type="predicted"/>
<evidence type="ECO:0008006" key="3">
    <source>
        <dbReference type="Google" id="ProtNLM"/>
    </source>
</evidence>
<keyword evidence="2" id="KW-1185">Reference proteome</keyword>
<accession>A0A1D3TV28</accession>